<comment type="caution">
    <text evidence="1">The sequence shown here is derived from an EMBL/GenBank/DDBJ whole genome shotgun (WGS) entry which is preliminary data.</text>
</comment>
<protein>
    <submittedName>
        <fullName evidence="1">Uncharacterized protein</fullName>
    </submittedName>
</protein>
<dbReference type="AlphaFoldDB" id="X0ZIH6"/>
<dbReference type="EMBL" id="BART01008774">
    <property type="protein sequence ID" value="GAG57917.1"/>
    <property type="molecule type" value="Genomic_DNA"/>
</dbReference>
<accession>X0ZIH6</accession>
<name>X0ZIH6_9ZZZZ</name>
<evidence type="ECO:0000313" key="1">
    <source>
        <dbReference type="EMBL" id="GAG57917.1"/>
    </source>
</evidence>
<proteinExistence type="predicted"/>
<sequence>MHAFAAAYDGVYRAGLNAFGAADAVFLNNADAMKGFKLNLNLLLKRLRILLACMSQCMQHRQAARVASAYVGFA</sequence>
<gene>
    <name evidence="1" type="ORF">S01H4_19641</name>
</gene>
<organism evidence="1">
    <name type="scientific">marine sediment metagenome</name>
    <dbReference type="NCBI Taxonomy" id="412755"/>
    <lineage>
        <taxon>unclassified sequences</taxon>
        <taxon>metagenomes</taxon>
        <taxon>ecological metagenomes</taxon>
    </lineage>
</organism>
<reference evidence="1" key="1">
    <citation type="journal article" date="2014" name="Front. Microbiol.">
        <title>High frequency of phylogenetically diverse reductive dehalogenase-homologous genes in deep subseafloor sedimentary metagenomes.</title>
        <authorList>
            <person name="Kawai M."/>
            <person name="Futagami T."/>
            <person name="Toyoda A."/>
            <person name="Takaki Y."/>
            <person name="Nishi S."/>
            <person name="Hori S."/>
            <person name="Arai W."/>
            <person name="Tsubouchi T."/>
            <person name="Morono Y."/>
            <person name="Uchiyama I."/>
            <person name="Ito T."/>
            <person name="Fujiyama A."/>
            <person name="Inagaki F."/>
            <person name="Takami H."/>
        </authorList>
    </citation>
    <scope>NUCLEOTIDE SEQUENCE</scope>
    <source>
        <strain evidence="1">Expedition CK06-06</strain>
    </source>
</reference>